<organism evidence="2 3">
    <name type="scientific">Gemmiger gallinarum</name>
    <dbReference type="NCBI Taxonomy" id="2779354"/>
    <lineage>
        <taxon>Bacteria</taxon>
        <taxon>Bacillati</taxon>
        <taxon>Bacillota</taxon>
        <taxon>Clostridia</taxon>
        <taxon>Eubacteriales</taxon>
        <taxon>Gemmiger</taxon>
    </lineage>
</organism>
<gene>
    <name evidence="2" type="ORF">INF35_05030</name>
</gene>
<evidence type="ECO:0000256" key="1">
    <source>
        <dbReference type="SAM" id="Phobius"/>
    </source>
</evidence>
<name>A0ABR9R1X8_9FIRM</name>
<reference evidence="2 3" key="1">
    <citation type="submission" date="2020-10" db="EMBL/GenBank/DDBJ databases">
        <title>ChiBAC.</title>
        <authorList>
            <person name="Zenner C."/>
            <person name="Hitch T.C.A."/>
            <person name="Clavel T."/>
        </authorList>
    </citation>
    <scope>NUCLEOTIDE SEQUENCE [LARGE SCALE GENOMIC DNA]</scope>
    <source>
        <strain evidence="2 3">DSM 109015</strain>
    </source>
</reference>
<dbReference type="InterPro" id="IPR008407">
    <property type="entry name" value="Brnchd-chn_aa_trnsp_AzlD"/>
</dbReference>
<keyword evidence="3" id="KW-1185">Reference proteome</keyword>
<dbReference type="PIRSF" id="PIRSF003203">
    <property type="entry name" value="AzlD"/>
    <property type="match status" value="1"/>
</dbReference>
<accession>A0ABR9R1X8</accession>
<keyword evidence="1" id="KW-0812">Transmembrane</keyword>
<keyword evidence="1" id="KW-0472">Membrane</keyword>
<dbReference type="EMBL" id="JADCKC010000001">
    <property type="protein sequence ID" value="MBE5037145.1"/>
    <property type="molecule type" value="Genomic_DNA"/>
</dbReference>
<sequence>MTAFLPDLAILLVASLCTILVRALPFVLFGRSGSPGRTVLYLGRVLPAAVMAILVVYCLRSTAFTSAAGFVPQLAACLLVAALHLWKRNTLLSIAGGTAVYMLLIRLL</sequence>
<evidence type="ECO:0000313" key="2">
    <source>
        <dbReference type="EMBL" id="MBE5037145.1"/>
    </source>
</evidence>
<feature type="transmembrane region" description="Helical" evidence="1">
    <location>
        <begin position="66"/>
        <end position="85"/>
    </location>
</feature>
<comment type="caution">
    <text evidence="2">The sequence shown here is derived from an EMBL/GenBank/DDBJ whole genome shotgun (WGS) entry which is preliminary data.</text>
</comment>
<feature type="transmembrane region" description="Helical" evidence="1">
    <location>
        <begin position="91"/>
        <end position="107"/>
    </location>
</feature>
<dbReference type="RefSeq" id="WP_193500395.1">
    <property type="nucleotide sequence ID" value="NZ_JADCKC010000001.1"/>
</dbReference>
<proteinExistence type="predicted"/>
<dbReference type="Proteomes" id="UP000768567">
    <property type="component" value="Unassembled WGS sequence"/>
</dbReference>
<protein>
    <submittedName>
        <fullName evidence="2">AzlD domain-containing protein</fullName>
    </submittedName>
</protein>
<dbReference type="Pfam" id="PF05437">
    <property type="entry name" value="AzlD"/>
    <property type="match status" value="1"/>
</dbReference>
<feature type="transmembrane region" description="Helical" evidence="1">
    <location>
        <begin position="39"/>
        <end position="59"/>
    </location>
</feature>
<evidence type="ECO:0000313" key="3">
    <source>
        <dbReference type="Proteomes" id="UP000768567"/>
    </source>
</evidence>
<keyword evidence="1" id="KW-1133">Transmembrane helix</keyword>